<comment type="subcellular location">
    <subcellularLocation>
        <location evidence="1">Cytoplasm</location>
    </subcellularLocation>
</comment>
<dbReference type="GO" id="GO:0003729">
    <property type="term" value="F:mRNA binding"/>
    <property type="evidence" value="ECO:0007669"/>
    <property type="project" value="TreeGrafter"/>
</dbReference>
<organism evidence="4">
    <name type="scientific">viral metagenome</name>
    <dbReference type="NCBI Taxonomy" id="1070528"/>
    <lineage>
        <taxon>unclassified sequences</taxon>
        <taxon>metagenomes</taxon>
        <taxon>organismal metagenomes</taxon>
    </lineage>
</organism>
<dbReference type="EMBL" id="MN740335">
    <property type="protein sequence ID" value="QHU01067.1"/>
    <property type="molecule type" value="Genomic_DNA"/>
</dbReference>
<dbReference type="InterPro" id="IPR002059">
    <property type="entry name" value="CSP_DNA-bd"/>
</dbReference>
<dbReference type="SUPFAM" id="SSF50249">
    <property type="entry name" value="Nucleic acid-binding proteins"/>
    <property type="match status" value="1"/>
</dbReference>
<name>A0A6C0J966_9ZZZZ</name>
<dbReference type="CDD" id="cd04458">
    <property type="entry name" value="CSP_CDS"/>
    <property type="match status" value="1"/>
</dbReference>
<dbReference type="AlphaFoldDB" id="A0A6C0J966"/>
<dbReference type="GO" id="GO:0005634">
    <property type="term" value="C:nucleus"/>
    <property type="evidence" value="ECO:0007669"/>
    <property type="project" value="TreeGrafter"/>
</dbReference>
<dbReference type="InterPro" id="IPR051373">
    <property type="entry name" value="Lin-28_RNA-binding"/>
</dbReference>
<dbReference type="GO" id="GO:0005737">
    <property type="term" value="C:cytoplasm"/>
    <property type="evidence" value="ECO:0007669"/>
    <property type="project" value="UniProtKB-SubCell"/>
</dbReference>
<evidence type="ECO:0000256" key="1">
    <source>
        <dbReference type="ARBA" id="ARBA00004496"/>
    </source>
</evidence>
<dbReference type="InterPro" id="IPR012340">
    <property type="entry name" value="NA-bd_OB-fold"/>
</dbReference>
<feature type="domain" description="CSD" evidence="3">
    <location>
        <begin position="29"/>
        <end position="106"/>
    </location>
</feature>
<reference evidence="4" key="1">
    <citation type="journal article" date="2020" name="Nature">
        <title>Giant virus diversity and host interactions through global metagenomics.</title>
        <authorList>
            <person name="Schulz F."/>
            <person name="Roux S."/>
            <person name="Paez-Espino D."/>
            <person name="Jungbluth S."/>
            <person name="Walsh D.A."/>
            <person name="Denef V.J."/>
            <person name="McMahon K.D."/>
            <person name="Konstantinidis K.T."/>
            <person name="Eloe-Fadrosh E.A."/>
            <person name="Kyrpides N.C."/>
            <person name="Woyke T."/>
        </authorList>
    </citation>
    <scope>NUCLEOTIDE SEQUENCE</scope>
    <source>
        <strain evidence="4">GVMAG-M-3300025860-25</strain>
    </source>
</reference>
<keyword evidence="2" id="KW-0963">Cytoplasm</keyword>
<dbReference type="InterPro" id="IPR011129">
    <property type="entry name" value="CSD"/>
</dbReference>
<dbReference type="SMART" id="SM00357">
    <property type="entry name" value="CSP"/>
    <property type="match status" value="1"/>
</dbReference>
<evidence type="ECO:0000256" key="2">
    <source>
        <dbReference type="ARBA" id="ARBA00022490"/>
    </source>
</evidence>
<evidence type="ECO:0000313" key="4">
    <source>
        <dbReference type="EMBL" id="QHU01067.1"/>
    </source>
</evidence>
<proteinExistence type="predicted"/>
<dbReference type="GO" id="GO:0031054">
    <property type="term" value="P:pre-miRNA processing"/>
    <property type="evidence" value="ECO:0007669"/>
    <property type="project" value="TreeGrafter"/>
</dbReference>
<dbReference type="PROSITE" id="PS51857">
    <property type="entry name" value="CSD_2"/>
    <property type="match status" value="1"/>
</dbReference>
<accession>A0A6C0J966</accession>
<dbReference type="PANTHER" id="PTHR46109">
    <property type="entry name" value="PROTEIN LIN-28"/>
    <property type="match status" value="1"/>
</dbReference>
<sequence length="136" mass="15773">MNTKMENQMNTDIENQILNTVNMTMLSGHHTGQVKWFNRRRGYGFIRILKSEDTTDNTYIGKDVFVHQSHITPKQSTYRTLEDNEYVEFGLSLDEKNTTQAINVTGIMNGTLLCDAHVERQKYLSNKEQDEVEVPQ</sequence>
<dbReference type="Pfam" id="PF00313">
    <property type="entry name" value="CSD"/>
    <property type="match status" value="1"/>
</dbReference>
<dbReference type="Gene3D" id="2.40.50.140">
    <property type="entry name" value="Nucleic acid-binding proteins"/>
    <property type="match status" value="1"/>
</dbReference>
<dbReference type="PANTHER" id="PTHR46109:SF1">
    <property type="entry name" value="PROTEIN LIN-28 HOMOLOG"/>
    <property type="match status" value="1"/>
</dbReference>
<evidence type="ECO:0000259" key="3">
    <source>
        <dbReference type="PROSITE" id="PS51857"/>
    </source>
</evidence>
<protein>
    <recommendedName>
        <fullName evidence="3">CSD domain-containing protein</fullName>
    </recommendedName>
</protein>